<keyword evidence="5 8" id="KW-0227">DNA damage</keyword>
<protein>
    <recommendedName>
        <fullName evidence="4 8">Uracil-DNA glycosylase</fullName>
        <shortName evidence="8">UDG</shortName>
        <ecNumber evidence="4 8">3.2.2.27</ecNumber>
    </recommendedName>
</protein>
<dbReference type="KEGG" id="aqg:HRU87_02140"/>
<dbReference type="Proteomes" id="UP000501003">
    <property type="component" value="Chromosome"/>
</dbReference>
<dbReference type="NCBIfam" id="NF003592">
    <property type="entry name" value="PRK05254.1-5"/>
    <property type="match status" value="1"/>
</dbReference>
<dbReference type="GO" id="GO:0005737">
    <property type="term" value="C:cytoplasm"/>
    <property type="evidence" value="ECO:0007669"/>
    <property type="project" value="UniProtKB-SubCell"/>
</dbReference>
<keyword evidence="6 8" id="KW-0378">Hydrolase</keyword>
<comment type="similarity">
    <text evidence="3 8">Belongs to the uracil-DNA glycosylase (UDG) superfamily. UNG family.</text>
</comment>
<evidence type="ECO:0000256" key="6">
    <source>
        <dbReference type="ARBA" id="ARBA00022801"/>
    </source>
</evidence>
<evidence type="ECO:0000256" key="9">
    <source>
        <dbReference type="PROSITE-ProRule" id="PRU10072"/>
    </source>
</evidence>
<dbReference type="GO" id="GO:0097510">
    <property type="term" value="P:base-excision repair, AP site formation via deaminated base removal"/>
    <property type="evidence" value="ECO:0007669"/>
    <property type="project" value="TreeGrafter"/>
</dbReference>
<gene>
    <name evidence="8" type="primary">ung</name>
    <name evidence="11" type="ORF">HRU87_02140</name>
</gene>
<evidence type="ECO:0000313" key="11">
    <source>
        <dbReference type="EMBL" id="QKJ25024.1"/>
    </source>
</evidence>
<comment type="catalytic activity">
    <reaction evidence="1 8">
        <text>Hydrolyzes single-stranded DNA or mismatched double-stranded DNA and polynucleotides, releasing free uracil.</text>
        <dbReference type="EC" id="3.2.2.27"/>
    </reaction>
</comment>
<evidence type="ECO:0000313" key="12">
    <source>
        <dbReference type="Proteomes" id="UP000501003"/>
    </source>
</evidence>
<evidence type="ECO:0000256" key="5">
    <source>
        <dbReference type="ARBA" id="ARBA00022763"/>
    </source>
</evidence>
<dbReference type="EC" id="3.2.2.27" evidence="4 8"/>
<keyword evidence="12" id="KW-1185">Reference proteome</keyword>
<dbReference type="Pfam" id="PF03167">
    <property type="entry name" value="UDG"/>
    <property type="match status" value="1"/>
</dbReference>
<dbReference type="SMART" id="SM00987">
    <property type="entry name" value="UreE_C"/>
    <property type="match status" value="1"/>
</dbReference>
<reference evidence="11 12" key="1">
    <citation type="submission" date="2020-05" db="EMBL/GenBank/DDBJ databases">
        <title>Aquirufa sp. strain 15G-AUS-rot a new Aquirufa species.</title>
        <authorList>
            <person name="Pitt A."/>
            <person name="Hahn M.W."/>
        </authorList>
    </citation>
    <scope>NUCLEOTIDE SEQUENCE [LARGE SCALE GENOMIC DNA]</scope>
    <source>
        <strain evidence="11 12">15G-AUS-rot</strain>
    </source>
</reference>
<evidence type="ECO:0000256" key="2">
    <source>
        <dbReference type="ARBA" id="ARBA00002631"/>
    </source>
</evidence>
<dbReference type="InterPro" id="IPR002043">
    <property type="entry name" value="UDG_fam1"/>
</dbReference>
<dbReference type="Gene3D" id="3.40.470.10">
    <property type="entry name" value="Uracil-DNA glycosylase-like domain"/>
    <property type="match status" value="1"/>
</dbReference>
<dbReference type="PANTHER" id="PTHR11264:SF0">
    <property type="entry name" value="URACIL-DNA GLYCOSYLASE"/>
    <property type="match status" value="1"/>
</dbReference>
<keyword evidence="7 8" id="KW-0234">DNA repair</keyword>
<evidence type="ECO:0000256" key="8">
    <source>
        <dbReference type="HAMAP-Rule" id="MF_00148"/>
    </source>
</evidence>
<evidence type="ECO:0000256" key="1">
    <source>
        <dbReference type="ARBA" id="ARBA00001400"/>
    </source>
</evidence>
<dbReference type="EMBL" id="CP054056">
    <property type="protein sequence ID" value="QKJ25024.1"/>
    <property type="molecule type" value="Genomic_DNA"/>
</dbReference>
<comment type="subcellular location">
    <subcellularLocation>
        <location evidence="8">Cytoplasm</location>
    </subcellularLocation>
</comment>
<dbReference type="SUPFAM" id="SSF52141">
    <property type="entry name" value="Uracil-DNA glycosylase-like"/>
    <property type="match status" value="1"/>
</dbReference>
<evidence type="ECO:0000256" key="7">
    <source>
        <dbReference type="ARBA" id="ARBA00023204"/>
    </source>
</evidence>
<comment type="function">
    <text evidence="2 8">Excises uracil residues from the DNA which can arise as a result of misincorporation of dUMP residues by DNA polymerase or due to deamination of cytosine.</text>
</comment>
<organism evidence="11 12">
    <name type="scientific">Aquiluna borgnonia</name>
    <dbReference type="NCBI Taxonomy" id="2499157"/>
    <lineage>
        <taxon>Bacteria</taxon>
        <taxon>Bacillati</taxon>
        <taxon>Actinomycetota</taxon>
        <taxon>Actinomycetes</taxon>
        <taxon>Micrococcales</taxon>
        <taxon>Microbacteriaceae</taxon>
        <taxon>Luna cluster</taxon>
        <taxon>Luna-1 subcluster</taxon>
        <taxon>Aquiluna</taxon>
    </lineage>
</organism>
<name>A0A7D4PWZ5_9MICO</name>
<dbReference type="HAMAP" id="MF_00148">
    <property type="entry name" value="UDG"/>
    <property type="match status" value="1"/>
</dbReference>
<keyword evidence="8" id="KW-0963">Cytoplasm</keyword>
<dbReference type="SMART" id="SM00986">
    <property type="entry name" value="UDG"/>
    <property type="match status" value="1"/>
</dbReference>
<proteinExistence type="inferred from homology"/>
<dbReference type="CDD" id="cd10027">
    <property type="entry name" value="UDG-F1-like"/>
    <property type="match status" value="1"/>
</dbReference>
<dbReference type="PROSITE" id="PS00130">
    <property type="entry name" value="U_DNA_GLYCOSYLASE"/>
    <property type="match status" value="1"/>
</dbReference>
<evidence type="ECO:0000256" key="4">
    <source>
        <dbReference type="ARBA" id="ARBA00012030"/>
    </source>
</evidence>
<dbReference type="InterPro" id="IPR036895">
    <property type="entry name" value="Uracil-DNA_glycosylase-like_sf"/>
</dbReference>
<keyword evidence="11" id="KW-0326">Glycosidase</keyword>
<dbReference type="NCBIfam" id="NF003588">
    <property type="entry name" value="PRK05254.1-1"/>
    <property type="match status" value="1"/>
</dbReference>
<sequence>MFEDQLHPDWVRLLSDQLPLLREISQAVLQDPLSIPAQENVMRVFALPPKSYRVLIVGQDPYPNPEHAMGLSFAVPNQTPVLPPSLKNILRELADDLGPEFVSDGDITAWSQRGVMLLNRHLTTRSHQSGAHFDLGWDLFTDAVVERLQEESAGKLVAILWGDKAQQLAPKLSGSVVIASPHPSPLSAYRGFFGSKPFSRCNKALLELGLNEIDWSA</sequence>
<accession>A0A7D4PWZ5</accession>
<dbReference type="GO" id="GO:0004844">
    <property type="term" value="F:uracil DNA N-glycosylase activity"/>
    <property type="evidence" value="ECO:0007669"/>
    <property type="project" value="UniProtKB-UniRule"/>
</dbReference>
<dbReference type="PANTHER" id="PTHR11264">
    <property type="entry name" value="URACIL-DNA GLYCOSYLASE"/>
    <property type="match status" value="1"/>
</dbReference>
<dbReference type="InterPro" id="IPR018085">
    <property type="entry name" value="Ura-DNA_Glyclase_AS"/>
</dbReference>
<dbReference type="AlphaFoldDB" id="A0A7D4PWZ5"/>
<evidence type="ECO:0000259" key="10">
    <source>
        <dbReference type="SMART" id="SM00986"/>
    </source>
</evidence>
<feature type="active site" description="Proton acceptor" evidence="8 9">
    <location>
        <position position="60"/>
    </location>
</feature>
<dbReference type="InterPro" id="IPR005122">
    <property type="entry name" value="Uracil-DNA_glycosylase-like"/>
</dbReference>
<evidence type="ECO:0000256" key="3">
    <source>
        <dbReference type="ARBA" id="ARBA00008184"/>
    </source>
</evidence>
<feature type="domain" description="Uracil-DNA glycosylase-like" evidence="10">
    <location>
        <begin position="45"/>
        <end position="205"/>
    </location>
</feature>
<dbReference type="RefSeq" id="WP_173493321.1">
    <property type="nucleotide sequence ID" value="NZ_CP054056.1"/>
</dbReference>